<accession>A0A6J5QHD1</accession>
<reference evidence="1" key="1">
    <citation type="submission" date="2020-05" db="EMBL/GenBank/DDBJ databases">
        <authorList>
            <person name="Chiriac C."/>
            <person name="Salcher M."/>
            <person name="Ghai R."/>
            <person name="Kavagutti S V."/>
        </authorList>
    </citation>
    <scope>NUCLEOTIDE SEQUENCE</scope>
</reference>
<evidence type="ECO:0000313" key="3">
    <source>
        <dbReference type="EMBL" id="CAB5230273.1"/>
    </source>
</evidence>
<evidence type="ECO:0000313" key="1">
    <source>
        <dbReference type="EMBL" id="CAB4183773.1"/>
    </source>
</evidence>
<gene>
    <name evidence="1" type="ORF">UFOVP1109_4</name>
    <name evidence="2" type="ORF">UFOVP1473_43</name>
    <name evidence="3" type="ORF">UFOVP1560_51</name>
</gene>
<dbReference type="EMBL" id="LR797056">
    <property type="protein sequence ID" value="CAB4183773.1"/>
    <property type="molecule type" value="Genomic_DNA"/>
</dbReference>
<dbReference type="EMBL" id="LR798410">
    <property type="protein sequence ID" value="CAB5230273.1"/>
    <property type="molecule type" value="Genomic_DNA"/>
</dbReference>
<sequence>MSDNLRAAAQAALETLEDVFGKDKIDVSAINNLRAALVETQMPTKICGPNLVGMLNAAGFYQKKEWVGLTDDEKHDCYLKIDVWSRCVEAVESKLKEKNDD</sequence>
<proteinExistence type="predicted"/>
<name>A0A6J5QHD1_9CAUD</name>
<organism evidence="1">
    <name type="scientific">uncultured Caudovirales phage</name>
    <dbReference type="NCBI Taxonomy" id="2100421"/>
    <lineage>
        <taxon>Viruses</taxon>
        <taxon>Duplodnaviria</taxon>
        <taxon>Heunggongvirae</taxon>
        <taxon>Uroviricota</taxon>
        <taxon>Caudoviricetes</taxon>
        <taxon>Peduoviridae</taxon>
        <taxon>Maltschvirus</taxon>
        <taxon>Maltschvirus maltsch</taxon>
    </lineage>
</organism>
<dbReference type="EMBL" id="LR797433">
    <property type="protein sequence ID" value="CAB4216006.1"/>
    <property type="molecule type" value="Genomic_DNA"/>
</dbReference>
<evidence type="ECO:0000313" key="2">
    <source>
        <dbReference type="EMBL" id="CAB4216006.1"/>
    </source>
</evidence>
<protein>
    <submittedName>
        <fullName evidence="1">Uncharacterized protein</fullName>
    </submittedName>
</protein>